<evidence type="ECO:0000259" key="8">
    <source>
        <dbReference type="Pfam" id="PF07992"/>
    </source>
</evidence>
<dbReference type="PIRSF" id="PIRSF000350">
    <property type="entry name" value="Mercury_reductase_MerA"/>
    <property type="match status" value="1"/>
</dbReference>
<dbReference type="Gene3D" id="3.30.390.30">
    <property type="match status" value="1"/>
</dbReference>
<dbReference type="AlphaFoldDB" id="A0A345DBT0"/>
<evidence type="ECO:0000256" key="4">
    <source>
        <dbReference type="PIRSR" id="PIRSR000350-2"/>
    </source>
</evidence>
<dbReference type="GO" id="GO:0050660">
    <property type="term" value="F:flavin adenine dinucleotide binding"/>
    <property type="evidence" value="ECO:0007669"/>
    <property type="project" value="TreeGrafter"/>
</dbReference>
<accession>A0A345DBT0</accession>
<name>A0A345DBT0_9BURK</name>
<protein>
    <submittedName>
        <fullName evidence="9">Dihydrolipoyl dehydrogenase</fullName>
        <ecNumber evidence="9">1.8.1.4</ecNumber>
    </submittedName>
</protein>
<gene>
    <name evidence="9" type="primary">pdhD</name>
    <name evidence="9" type="ORF">DTO96_101558</name>
</gene>
<evidence type="ECO:0000313" key="9">
    <source>
        <dbReference type="EMBL" id="AXF85818.1"/>
    </source>
</evidence>
<dbReference type="EMBL" id="CP031124">
    <property type="protein sequence ID" value="AXF85818.1"/>
    <property type="molecule type" value="Genomic_DNA"/>
</dbReference>
<feature type="domain" description="FAD/NAD(P)-binding" evidence="8">
    <location>
        <begin position="9"/>
        <end position="332"/>
    </location>
</feature>
<dbReference type="PRINTS" id="PR00368">
    <property type="entry name" value="FADPNR"/>
</dbReference>
<dbReference type="GO" id="GO:0004148">
    <property type="term" value="F:dihydrolipoyl dehydrogenase (NADH) activity"/>
    <property type="evidence" value="ECO:0007669"/>
    <property type="project" value="UniProtKB-EC"/>
</dbReference>
<dbReference type="GO" id="GO:0003955">
    <property type="term" value="F:NAD(P)H dehydrogenase (quinone) activity"/>
    <property type="evidence" value="ECO:0007669"/>
    <property type="project" value="TreeGrafter"/>
</dbReference>
<comment type="cofactor">
    <cofactor evidence="5">
        <name>FAD</name>
        <dbReference type="ChEBI" id="CHEBI:57692"/>
    </cofactor>
    <text evidence="5">Binds 1 FAD per subunit.</text>
</comment>
<feature type="binding site" evidence="5">
    <location>
        <position position="54"/>
    </location>
    <ligand>
        <name>FAD</name>
        <dbReference type="ChEBI" id="CHEBI:57692"/>
    </ligand>
</feature>
<feature type="active site" description="Proton acceptor" evidence="4">
    <location>
        <position position="452"/>
    </location>
</feature>
<comment type="similarity">
    <text evidence="1">Belongs to the class-I pyridine nucleotide-disulfide oxidoreductase family.</text>
</comment>
<evidence type="ECO:0000313" key="10">
    <source>
        <dbReference type="Proteomes" id="UP000252182"/>
    </source>
</evidence>
<dbReference type="SUPFAM" id="SSF55424">
    <property type="entry name" value="FAD/NAD-linked reductases, dimerisation (C-terminal) domain"/>
    <property type="match status" value="1"/>
</dbReference>
<dbReference type="EC" id="1.8.1.4" evidence="9"/>
<dbReference type="RefSeq" id="WP_114562972.1">
    <property type="nucleotide sequence ID" value="NZ_CP031124.1"/>
</dbReference>
<evidence type="ECO:0000256" key="5">
    <source>
        <dbReference type="PIRSR" id="PIRSR000350-3"/>
    </source>
</evidence>
<evidence type="ECO:0000256" key="1">
    <source>
        <dbReference type="ARBA" id="ARBA00007532"/>
    </source>
</evidence>
<feature type="binding site" evidence="5">
    <location>
        <begin position="185"/>
        <end position="192"/>
    </location>
    <ligand>
        <name>NAD(+)</name>
        <dbReference type="ChEBI" id="CHEBI:57540"/>
    </ligand>
</feature>
<dbReference type="Pfam" id="PF07992">
    <property type="entry name" value="Pyr_redox_2"/>
    <property type="match status" value="1"/>
</dbReference>
<keyword evidence="3 5" id="KW-0274">FAD</keyword>
<reference evidence="10" key="1">
    <citation type="submission" date="2018-07" db="EMBL/GenBank/DDBJ databases">
        <authorList>
            <person name="Kim H."/>
        </authorList>
    </citation>
    <scope>NUCLEOTIDE SEQUENCE [LARGE SCALE GENOMIC DNA]</scope>
    <source>
        <strain evidence="10">F02</strain>
    </source>
</reference>
<dbReference type="Pfam" id="PF02852">
    <property type="entry name" value="Pyr_redox_dim"/>
    <property type="match status" value="1"/>
</dbReference>
<feature type="domain" description="Pyridine nucleotide-disulphide oxidoreductase dimerisation" evidence="7">
    <location>
        <begin position="358"/>
        <end position="462"/>
    </location>
</feature>
<dbReference type="InterPro" id="IPR004099">
    <property type="entry name" value="Pyr_nucl-diS_OxRdtase_dimer"/>
</dbReference>
<sequence>MNPIIYHTDVAVIGAGTAGLAAYRQSIAQGASTLIIEGGPYGTTCARVGCMPSKLLIAAADAHHALGRLHAFGIDLPMPATIDGERVMARVRSERDRFVGFVLDGVNNIPAEHKIRGYAQFNDAHTLTVNLESGGQATIHAKSIVIASGSTPVIPEILKPAGDRVVINDDVFSCPTLPKSVLVLGAGVIGLELGQALSYLGVRVTLLGRNNGIGHLSDPVVRESALNIMQHSIDFQSNAQLESVERTTHGVQVNYIDDAGQAQSHEYDYVLATTGRTINLDNLNFKALNIATQPSGVPAFDRHTLQIEHSHLFIAGDVNADVPLLHEAADEGAIAGANAARLAQGQAIESGHRRSPLAVIFSEPNIATAGCMYRELNLNTTAAGEVDFGDQGRSRVMQVNQGVLRVYGDINTGRFLGAEMIGPRTEHIAHLLAWSHQMGLTVTQMLAMPFYHPVIEEGLRTALRGLAANIANKNVIAPVCAHEVVGD</sequence>
<proteinExistence type="inferred from homology"/>
<evidence type="ECO:0000256" key="6">
    <source>
        <dbReference type="PIRSR" id="PIRSR000350-4"/>
    </source>
</evidence>
<evidence type="ECO:0000256" key="3">
    <source>
        <dbReference type="ARBA" id="ARBA00022827"/>
    </source>
</evidence>
<dbReference type="OrthoDB" id="178496at2"/>
<dbReference type="InterPro" id="IPR016156">
    <property type="entry name" value="FAD/NAD-linked_Rdtase_dimer_sf"/>
</dbReference>
<dbReference type="InterPro" id="IPR023753">
    <property type="entry name" value="FAD/NAD-binding_dom"/>
</dbReference>
<dbReference type="NCBIfam" id="NF004939">
    <property type="entry name" value="PRK06292.1-1"/>
    <property type="match status" value="1"/>
</dbReference>
<dbReference type="PANTHER" id="PTHR43014">
    <property type="entry name" value="MERCURIC REDUCTASE"/>
    <property type="match status" value="1"/>
</dbReference>
<dbReference type="InterPro" id="IPR001100">
    <property type="entry name" value="Pyr_nuc-diS_OxRdtase"/>
</dbReference>
<dbReference type="Proteomes" id="UP000252182">
    <property type="component" value="Chromosome"/>
</dbReference>
<evidence type="ECO:0000259" key="7">
    <source>
        <dbReference type="Pfam" id="PF02852"/>
    </source>
</evidence>
<keyword evidence="10" id="KW-1185">Reference proteome</keyword>
<dbReference type="PANTHER" id="PTHR43014:SF4">
    <property type="entry name" value="PYRIDINE NUCLEOTIDE-DISULFIDE OXIDOREDUCTASE RCLA-RELATED"/>
    <property type="match status" value="1"/>
</dbReference>
<keyword evidence="9" id="KW-0560">Oxidoreductase</keyword>
<keyword evidence="5" id="KW-0520">NAD</keyword>
<organism evidence="9 10">
    <name type="scientific">Ephemeroptericola cinctiostellae</name>
    <dbReference type="NCBI Taxonomy" id="2268024"/>
    <lineage>
        <taxon>Bacteria</taxon>
        <taxon>Pseudomonadati</taxon>
        <taxon>Pseudomonadota</taxon>
        <taxon>Betaproteobacteria</taxon>
        <taxon>Burkholderiales</taxon>
        <taxon>Burkholderiaceae</taxon>
        <taxon>Ephemeroptericola</taxon>
    </lineage>
</organism>
<feature type="binding site" evidence="5">
    <location>
        <position position="317"/>
    </location>
    <ligand>
        <name>FAD</name>
        <dbReference type="ChEBI" id="CHEBI:57692"/>
    </ligand>
</feature>
<keyword evidence="2" id="KW-0285">Flavoprotein</keyword>
<feature type="disulfide bond" description="Redox-active" evidence="6">
    <location>
        <begin position="45"/>
        <end position="50"/>
    </location>
</feature>
<dbReference type="SUPFAM" id="SSF51905">
    <property type="entry name" value="FAD/NAD(P)-binding domain"/>
    <property type="match status" value="1"/>
</dbReference>
<evidence type="ECO:0000256" key="2">
    <source>
        <dbReference type="ARBA" id="ARBA00022630"/>
    </source>
</evidence>
<dbReference type="PRINTS" id="PR00411">
    <property type="entry name" value="PNDRDTASEI"/>
</dbReference>
<dbReference type="InterPro" id="IPR036188">
    <property type="entry name" value="FAD/NAD-bd_sf"/>
</dbReference>
<dbReference type="KEGG" id="hyf:DTO96_101558"/>
<feature type="binding site" evidence="5">
    <location>
        <position position="275"/>
    </location>
    <ligand>
        <name>NAD(+)</name>
        <dbReference type="ChEBI" id="CHEBI:57540"/>
    </ligand>
</feature>
<keyword evidence="5" id="KW-0547">Nucleotide-binding</keyword>
<dbReference type="Gene3D" id="3.50.50.60">
    <property type="entry name" value="FAD/NAD(P)-binding domain"/>
    <property type="match status" value="2"/>
</dbReference>